<reference evidence="6 7" key="1">
    <citation type="submission" date="2018-04" db="EMBL/GenBank/DDBJ databases">
        <title>Novel Campyloabacter and Helicobacter Species and Strains.</title>
        <authorList>
            <person name="Mannion A.J."/>
            <person name="Shen Z."/>
            <person name="Fox J.G."/>
        </authorList>
    </citation>
    <scope>NUCLEOTIDE SEQUENCE [LARGE SCALE GENOMIC DNA]</scope>
    <source>
        <strain evidence="6 7">MIT 17-337</strain>
    </source>
</reference>
<dbReference type="InterPro" id="IPR010258">
    <property type="entry name" value="Conjugal_tfr_TrbG/VirB9/CagX"/>
</dbReference>
<keyword evidence="7" id="KW-1185">Reference proteome</keyword>
<organism evidence="6 7">
    <name type="scientific">Helicobacter didelphidarum</name>
    <dbReference type="NCBI Taxonomy" id="2040648"/>
    <lineage>
        <taxon>Bacteria</taxon>
        <taxon>Pseudomonadati</taxon>
        <taxon>Campylobacterota</taxon>
        <taxon>Epsilonproteobacteria</taxon>
        <taxon>Campylobacterales</taxon>
        <taxon>Helicobacteraceae</taxon>
        <taxon>Helicobacter</taxon>
    </lineage>
</organism>
<evidence type="ECO:0000256" key="5">
    <source>
        <dbReference type="SAM" id="Phobius"/>
    </source>
</evidence>
<keyword evidence="5" id="KW-1133">Transmembrane helix</keyword>
<dbReference type="EMBL" id="NXLQ01000010">
    <property type="protein sequence ID" value="RDU65770.1"/>
    <property type="molecule type" value="Genomic_DNA"/>
</dbReference>
<dbReference type="Gene3D" id="2.60.40.2500">
    <property type="match status" value="1"/>
</dbReference>
<accession>A0A3D8IL70</accession>
<keyword evidence="3" id="KW-0175">Coiled coil</keyword>
<proteinExistence type="inferred from homology"/>
<keyword evidence="2" id="KW-0732">Signal</keyword>
<keyword evidence="5" id="KW-0472">Membrane</keyword>
<dbReference type="OrthoDB" id="5515031at2"/>
<sequence>MNNTMQILHNSQTSSLVESPVAILSQSSSKELKMSKKITQFLFLIGFIVFLYFLQFQSMQGAVWTKDDQIELEKRVQANQGQMLELTKELTKAQNEAQLELEKAKAKIKREAESPLMNSTQKDFTSSLVVSKKPHAGSTNKGKGNATIKRTTNTQVMPSYTLKNEKGENLTPDEIQLLMNAYKTQNLKSIQQNFFEYDYEPTQNTMNVLEKKDSTIRIRTRYAMTTTILMESPIEYYVLGDSVGFEVTELPNNPMALTIRPNLVGIDTNLTIFTRDKRLYSFYIFSTDYKSKKAPQLVVNVKIPYTKEEIQKMAEERAIADKLDRETYLTLGSGINKIKIKRDDIDTRYIQKAKKKNKFLMAEEVFSDKQFTYFKYDKEKMPEMPAVWVVVDKKDSPITSRIIENYLVAETTADKFSIRIGDSYVCISRKK</sequence>
<comment type="similarity">
    <text evidence="1">Belongs to the TrbG/VirB9 family.</text>
</comment>
<gene>
    <name evidence="6" type="ORF">CQA53_05610</name>
</gene>
<evidence type="ECO:0000313" key="6">
    <source>
        <dbReference type="EMBL" id="RDU65770.1"/>
    </source>
</evidence>
<feature type="transmembrane region" description="Helical" evidence="5">
    <location>
        <begin position="38"/>
        <end position="56"/>
    </location>
</feature>
<feature type="compositionally biased region" description="Polar residues" evidence="4">
    <location>
        <begin position="137"/>
        <end position="146"/>
    </location>
</feature>
<dbReference type="Pfam" id="PF03524">
    <property type="entry name" value="CagX"/>
    <property type="match status" value="1"/>
</dbReference>
<dbReference type="InterPro" id="IPR038161">
    <property type="entry name" value="VirB9/CagX/TrbG_C_sf"/>
</dbReference>
<dbReference type="Proteomes" id="UP000256379">
    <property type="component" value="Unassembled WGS sequence"/>
</dbReference>
<dbReference type="InterPro" id="IPR033645">
    <property type="entry name" value="VirB9/CagX/TrbG_C"/>
</dbReference>
<evidence type="ECO:0000256" key="1">
    <source>
        <dbReference type="ARBA" id="ARBA00006135"/>
    </source>
</evidence>
<evidence type="ECO:0000256" key="3">
    <source>
        <dbReference type="SAM" id="Coils"/>
    </source>
</evidence>
<feature type="region of interest" description="Disordered" evidence="4">
    <location>
        <begin position="127"/>
        <end position="146"/>
    </location>
</feature>
<dbReference type="CDD" id="cd06911">
    <property type="entry name" value="VirB9_CagX_TrbG"/>
    <property type="match status" value="1"/>
</dbReference>
<protein>
    <submittedName>
        <fullName evidence="6">Type IV secretion system protein VirB9</fullName>
    </submittedName>
</protein>
<evidence type="ECO:0000313" key="7">
    <source>
        <dbReference type="Proteomes" id="UP000256379"/>
    </source>
</evidence>
<dbReference type="RefSeq" id="WP_115543046.1">
    <property type="nucleotide sequence ID" value="NZ_NXLQ01000010.1"/>
</dbReference>
<feature type="coiled-coil region" evidence="3">
    <location>
        <begin position="76"/>
        <end position="114"/>
    </location>
</feature>
<evidence type="ECO:0000256" key="4">
    <source>
        <dbReference type="SAM" id="MobiDB-lite"/>
    </source>
</evidence>
<dbReference type="AlphaFoldDB" id="A0A3D8IL70"/>
<keyword evidence="5" id="KW-0812">Transmembrane</keyword>
<name>A0A3D8IL70_9HELI</name>
<comment type="caution">
    <text evidence="6">The sequence shown here is derived from an EMBL/GenBank/DDBJ whole genome shotgun (WGS) entry which is preliminary data.</text>
</comment>
<evidence type="ECO:0000256" key="2">
    <source>
        <dbReference type="ARBA" id="ARBA00022729"/>
    </source>
</evidence>